<evidence type="ECO:0000256" key="1">
    <source>
        <dbReference type="SAM" id="MobiDB-lite"/>
    </source>
</evidence>
<evidence type="ECO:0000313" key="3">
    <source>
        <dbReference type="Proteomes" id="UP000075635"/>
    </source>
</evidence>
<accession>A0A150SEY7</accession>
<dbReference type="Proteomes" id="UP000075635">
    <property type="component" value="Unassembled WGS sequence"/>
</dbReference>
<sequence length="138" mass="14676">MNRASSSTLRVRTTSRLAASKPPSEPRRTRAPLLAAVAYYGVETQHGAMVIKRSGESADLLPARNDAGELRGFGWGYFGAGPFELAVALLTDAIGAEAASRFAWGFCVDVAATLPRDGGWTLTRTEVRAHARAAGWKG</sequence>
<dbReference type="EMBL" id="JEMB01001064">
    <property type="protein sequence ID" value="KYF90976.1"/>
    <property type="molecule type" value="Genomic_DNA"/>
</dbReference>
<evidence type="ECO:0000313" key="2">
    <source>
        <dbReference type="EMBL" id="KYF90976.1"/>
    </source>
</evidence>
<organism evidence="2 3">
    <name type="scientific">Sorangium cellulosum</name>
    <name type="common">Polyangium cellulosum</name>
    <dbReference type="NCBI Taxonomy" id="56"/>
    <lineage>
        <taxon>Bacteria</taxon>
        <taxon>Pseudomonadati</taxon>
        <taxon>Myxococcota</taxon>
        <taxon>Polyangia</taxon>
        <taxon>Polyangiales</taxon>
        <taxon>Polyangiaceae</taxon>
        <taxon>Sorangium</taxon>
    </lineage>
</organism>
<feature type="region of interest" description="Disordered" evidence="1">
    <location>
        <begin position="1"/>
        <end position="28"/>
    </location>
</feature>
<feature type="compositionally biased region" description="Low complexity" evidence="1">
    <location>
        <begin position="1"/>
        <end position="19"/>
    </location>
</feature>
<proteinExistence type="predicted"/>
<comment type="caution">
    <text evidence="2">The sequence shown here is derived from an EMBL/GenBank/DDBJ whole genome shotgun (WGS) entry which is preliminary data.</text>
</comment>
<gene>
    <name evidence="2" type="ORF">BE17_00620</name>
</gene>
<dbReference type="InterPro" id="IPR046164">
    <property type="entry name" value="DUF6166"/>
</dbReference>
<reference evidence="2 3" key="1">
    <citation type="submission" date="2014-02" db="EMBL/GenBank/DDBJ databases">
        <title>The small core and large imbalanced accessory genome model reveals a collaborative survival strategy of Sorangium cellulosum strains in nature.</title>
        <authorList>
            <person name="Han K."/>
            <person name="Peng R."/>
            <person name="Blom J."/>
            <person name="Li Y.-Z."/>
        </authorList>
    </citation>
    <scope>NUCLEOTIDE SEQUENCE [LARGE SCALE GENOMIC DNA]</scope>
    <source>
        <strain evidence="2 3">So0011-07</strain>
    </source>
</reference>
<dbReference type="AlphaFoldDB" id="A0A150SEY7"/>
<protein>
    <submittedName>
        <fullName evidence="2">Uncharacterized protein</fullName>
    </submittedName>
</protein>
<name>A0A150SEY7_SORCE</name>
<dbReference type="Pfam" id="PF19663">
    <property type="entry name" value="DUF6166"/>
    <property type="match status" value="1"/>
</dbReference>